<accession>A0A814NLD8</accession>
<dbReference type="OrthoDB" id="10056659at2759"/>
<dbReference type="EMBL" id="CAJNOJ010000043">
    <property type="protein sequence ID" value="CAF0939378.1"/>
    <property type="molecule type" value="Genomic_DNA"/>
</dbReference>
<name>A0A814NLD8_ADIRI</name>
<dbReference type="AlphaFoldDB" id="A0A814NLD8"/>
<reference evidence="3" key="1">
    <citation type="submission" date="2021-02" db="EMBL/GenBank/DDBJ databases">
        <authorList>
            <person name="Nowell W R."/>
        </authorList>
    </citation>
    <scope>NUCLEOTIDE SEQUENCE</scope>
</reference>
<evidence type="ECO:0000313" key="3">
    <source>
        <dbReference type="EMBL" id="CAF1092959.1"/>
    </source>
</evidence>
<dbReference type="Proteomes" id="UP000663852">
    <property type="component" value="Unassembled WGS sequence"/>
</dbReference>
<organism evidence="3 4">
    <name type="scientific">Adineta ricciae</name>
    <name type="common">Rotifer</name>
    <dbReference type="NCBI Taxonomy" id="249248"/>
    <lineage>
        <taxon>Eukaryota</taxon>
        <taxon>Metazoa</taxon>
        <taxon>Spiralia</taxon>
        <taxon>Gnathifera</taxon>
        <taxon>Rotifera</taxon>
        <taxon>Eurotatoria</taxon>
        <taxon>Bdelloidea</taxon>
        <taxon>Adinetida</taxon>
        <taxon>Adinetidae</taxon>
        <taxon>Adineta</taxon>
    </lineage>
</organism>
<protein>
    <submittedName>
        <fullName evidence="3">Uncharacterized protein</fullName>
    </submittedName>
</protein>
<evidence type="ECO:0000256" key="1">
    <source>
        <dbReference type="SAM" id="MobiDB-lite"/>
    </source>
</evidence>
<evidence type="ECO:0000313" key="4">
    <source>
        <dbReference type="Proteomes" id="UP000663828"/>
    </source>
</evidence>
<comment type="caution">
    <text evidence="3">The sequence shown here is derived from an EMBL/GenBank/DDBJ whole genome shotgun (WGS) entry which is preliminary data.</text>
</comment>
<dbReference type="Proteomes" id="UP000663828">
    <property type="component" value="Unassembled WGS sequence"/>
</dbReference>
<keyword evidence="4" id="KW-1185">Reference proteome</keyword>
<evidence type="ECO:0000313" key="2">
    <source>
        <dbReference type="EMBL" id="CAF0939378.1"/>
    </source>
</evidence>
<feature type="region of interest" description="Disordered" evidence="1">
    <location>
        <begin position="241"/>
        <end position="287"/>
    </location>
</feature>
<sequence>MTATACCTSNPVIYPIQTVSNKSQFSAILPRTSHSPSSSSILTISEIAKAIQSKSDINNNNNSEDIVEESSHIASDDATIDEEEFLSFVGLRRKTKRSSVSLPKLRPLAKRLTAPLCLLPLAKNGERVRQSLYILLPFLKFLSITNDIELFCSTDDKAKAQSLLPRSLAQSRTTKTINKAKGKRKVSKAEFVTMAATTFRNNTRRTPMAKYIHSTIQCSVILDRLEQSTIDQIMQNSTDDTISSSQVTLSSQSPSKSSSSSTRRSLSQTTTKTTTTRTTITTMTTERTTVKHKLTTTSYNDCKRFKHTPENNNSIILPDKDKTSASTYERIYLKCFVCSKREYIDAQATNSDTLHSHWLEHGNELSLNIYDSDLDGILTRVVEFFHFPKRHTFEGKIQTVFILNSKEVRKTSLDPVDDDACIVLD</sequence>
<proteinExistence type="predicted"/>
<dbReference type="EMBL" id="CAJNOR010001183">
    <property type="protein sequence ID" value="CAF1092959.1"/>
    <property type="molecule type" value="Genomic_DNA"/>
</dbReference>
<gene>
    <name evidence="2" type="ORF">EDS130_LOCUS11739</name>
    <name evidence="3" type="ORF">XAT740_LOCUS17939</name>
</gene>